<dbReference type="Proteomes" id="UP000199651">
    <property type="component" value="Unassembled WGS sequence"/>
</dbReference>
<name>A0A1H0QQG7_9PSEU</name>
<proteinExistence type="predicted"/>
<protein>
    <submittedName>
        <fullName evidence="1">Uncharacterized protein</fullName>
    </submittedName>
</protein>
<dbReference type="RefSeq" id="WP_091377348.1">
    <property type="nucleotide sequence ID" value="NZ_FNDV01000004.1"/>
</dbReference>
<dbReference type="AlphaFoldDB" id="A0A1H0QQG7"/>
<evidence type="ECO:0000313" key="2">
    <source>
        <dbReference type="Proteomes" id="UP000199651"/>
    </source>
</evidence>
<evidence type="ECO:0000313" key="1">
    <source>
        <dbReference type="EMBL" id="SDP19512.1"/>
    </source>
</evidence>
<reference evidence="2" key="1">
    <citation type="submission" date="2016-10" db="EMBL/GenBank/DDBJ databases">
        <authorList>
            <person name="Varghese N."/>
            <person name="Submissions S."/>
        </authorList>
    </citation>
    <scope>NUCLEOTIDE SEQUENCE [LARGE SCALE GENOMIC DNA]</scope>
    <source>
        <strain evidence="2">IBRC-M 10655</strain>
    </source>
</reference>
<organism evidence="1 2">
    <name type="scientific">Actinokineospora alba</name>
    <dbReference type="NCBI Taxonomy" id="504798"/>
    <lineage>
        <taxon>Bacteria</taxon>
        <taxon>Bacillati</taxon>
        <taxon>Actinomycetota</taxon>
        <taxon>Actinomycetes</taxon>
        <taxon>Pseudonocardiales</taxon>
        <taxon>Pseudonocardiaceae</taxon>
        <taxon>Actinokineospora</taxon>
    </lineage>
</organism>
<dbReference type="STRING" id="504798.SAMN05421871_10498"/>
<keyword evidence="2" id="KW-1185">Reference proteome</keyword>
<gene>
    <name evidence="1" type="ORF">SAMN05192558_10799</name>
</gene>
<sequence length="68" mass="7463">MEPLLYFGPGNRRRRLVLRPRYAVTGATDPAETFTRLVGSVAIAMLRREAGISAQSRTVFAGKDGALR</sequence>
<dbReference type="EMBL" id="FNJB01000007">
    <property type="protein sequence ID" value="SDP19512.1"/>
    <property type="molecule type" value="Genomic_DNA"/>
</dbReference>
<accession>A0A1H0QQG7</accession>